<keyword evidence="3" id="KW-1185">Reference proteome</keyword>
<name>A0A916S3K5_9HYPH</name>
<dbReference type="InterPro" id="IPR003593">
    <property type="entry name" value="AAA+_ATPase"/>
</dbReference>
<dbReference type="Proteomes" id="UP000646478">
    <property type="component" value="Unassembled WGS sequence"/>
</dbReference>
<feature type="domain" description="AAA+ ATPase" evidence="1">
    <location>
        <begin position="31"/>
        <end position="185"/>
    </location>
</feature>
<dbReference type="AlphaFoldDB" id="A0A916S3K5"/>
<dbReference type="SMART" id="SM00382">
    <property type="entry name" value="AAA"/>
    <property type="match status" value="1"/>
</dbReference>
<reference evidence="2" key="1">
    <citation type="journal article" date="2014" name="Int. J. Syst. Evol. Microbiol.">
        <title>Complete genome sequence of Corynebacterium casei LMG S-19264T (=DSM 44701T), isolated from a smear-ripened cheese.</title>
        <authorList>
            <consortium name="US DOE Joint Genome Institute (JGI-PGF)"/>
            <person name="Walter F."/>
            <person name="Albersmeier A."/>
            <person name="Kalinowski J."/>
            <person name="Ruckert C."/>
        </authorList>
    </citation>
    <scope>NUCLEOTIDE SEQUENCE</scope>
    <source>
        <strain evidence="2">CGMCC 1.15082</strain>
    </source>
</reference>
<dbReference type="Pfam" id="PF13401">
    <property type="entry name" value="AAA_22"/>
    <property type="match status" value="1"/>
</dbReference>
<dbReference type="EMBL" id="BMHH01000002">
    <property type="protein sequence ID" value="GGA82422.1"/>
    <property type="molecule type" value="Genomic_DNA"/>
</dbReference>
<accession>A0A916S3K5</accession>
<dbReference type="InterPro" id="IPR049945">
    <property type="entry name" value="AAA_22"/>
</dbReference>
<evidence type="ECO:0000313" key="3">
    <source>
        <dbReference type="Proteomes" id="UP000646478"/>
    </source>
</evidence>
<dbReference type="SUPFAM" id="SSF52540">
    <property type="entry name" value="P-loop containing nucleoside triphosphate hydrolases"/>
    <property type="match status" value="1"/>
</dbReference>
<gene>
    <name evidence="2" type="ORF">GCM10011491_07290</name>
</gene>
<sequence>MSSLPSHIPETLIETDTVGLVRNTVRMARDLGVTMHIVGRPGTGKTSALWHIAQEFNGTYVEIDGAHKKIKGMLELLLQSKRLWDREQHTTQLADAVQRAFQPRHTIVEGAGWEYVPQLLIVDEVQTLEATAVRELVRIQERCQLALVIAGNEERLAGTNKEIDTLEQNERRIAARCVLPGPSKRDCELIGASFNVEGKDAYAFVVEYGLATNFGDLNYLLTFAERLTGGVVGIRLNHLLDAHRLIGKNLKFNKELGRRKGAA</sequence>
<proteinExistence type="predicted"/>
<evidence type="ECO:0000313" key="2">
    <source>
        <dbReference type="EMBL" id="GGA82422.1"/>
    </source>
</evidence>
<dbReference type="Gene3D" id="3.40.50.300">
    <property type="entry name" value="P-loop containing nucleotide triphosphate hydrolases"/>
    <property type="match status" value="1"/>
</dbReference>
<dbReference type="InterPro" id="IPR027417">
    <property type="entry name" value="P-loop_NTPase"/>
</dbReference>
<organism evidence="2 3">
    <name type="scientific">Brucella endophytica</name>
    <dbReference type="NCBI Taxonomy" id="1963359"/>
    <lineage>
        <taxon>Bacteria</taxon>
        <taxon>Pseudomonadati</taxon>
        <taxon>Pseudomonadota</taxon>
        <taxon>Alphaproteobacteria</taxon>
        <taxon>Hyphomicrobiales</taxon>
        <taxon>Brucellaceae</taxon>
        <taxon>Brucella/Ochrobactrum group</taxon>
        <taxon>Brucella</taxon>
    </lineage>
</organism>
<protein>
    <recommendedName>
        <fullName evidence="1">AAA+ ATPase domain-containing protein</fullName>
    </recommendedName>
</protein>
<comment type="caution">
    <text evidence="2">The sequence shown here is derived from an EMBL/GenBank/DDBJ whole genome shotgun (WGS) entry which is preliminary data.</text>
</comment>
<evidence type="ECO:0000259" key="1">
    <source>
        <dbReference type="SMART" id="SM00382"/>
    </source>
</evidence>
<reference evidence="2" key="2">
    <citation type="submission" date="2020-09" db="EMBL/GenBank/DDBJ databases">
        <authorList>
            <person name="Sun Q."/>
            <person name="Zhou Y."/>
        </authorList>
    </citation>
    <scope>NUCLEOTIDE SEQUENCE</scope>
    <source>
        <strain evidence="2">CGMCC 1.15082</strain>
    </source>
</reference>
<dbReference type="GO" id="GO:0016887">
    <property type="term" value="F:ATP hydrolysis activity"/>
    <property type="evidence" value="ECO:0007669"/>
    <property type="project" value="InterPro"/>
</dbReference>